<proteinExistence type="predicted"/>
<comment type="caution">
    <text evidence="2">The sequence shown here is derived from an EMBL/GenBank/DDBJ whole genome shotgun (WGS) entry which is preliminary data.</text>
</comment>
<evidence type="ECO:0000313" key="2">
    <source>
        <dbReference type="EMBL" id="MDI2099439.1"/>
    </source>
</evidence>
<organism evidence="2 3">
    <name type="scientific">Ruicaihuangia caeni</name>
    <dbReference type="NCBI Taxonomy" id="3042517"/>
    <lineage>
        <taxon>Bacteria</taxon>
        <taxon>Bacillati</taxon>
        <taxon>Actinomycetota</taxon>
        <taxon>Actinomycetes</taxon>
        <taxon>Micrococcales</taxon>
        <taxon>Microbacteriaceae</taxon>
        <taxon>Ruicaihuangia</taxon>
    </lineage>
</organism>
<dbReference type="RefSeq" id="WP_281489222.1">
    <property type="nucleotide sequence ID" value="NZ_JASATX010000004.1"/>
</dbReference>
<feature type="domain" description="Septum formation-related" evidence="1">
    <location>
        <begin position="68"/>
        <end position="161"/>
    </location>
</feature>
<dbReference type="InterPro" id="IPR026004">
    <property type="entry name" value="Septum_form"/>
</dbReference>
<evidence type="ECO:0000313" key="3">
    <source>
        <dbReference type="Proteomes" id="UP001321506"/>
    </source>
</evidence>
<dbReference type="EMBL" id="JASATX010000004">
    <property type="protein sequence ID" value="MDI2099439.1"/>
    <property type="molecule type" value="Genomic_DNA"/>
</dbReference>
<dbReference type="Proteomes" id="UP001321506">
    <property type="component" value="Unassembled WGS sequence"/>
</dbReference>
<name>A0AAW6TAJ4_9MICO</name>
<gene>
    <name evidence="2" type="ORF">QF206_10735</name>
</gene>
<evidence type="ECO:0000259" key="1">
    <source>
        <dbReference type="Pfam" id="PF13845"/>
    </source>
</evidence>
<accession>A0AAW6TAJ4</accession>
<reference evidence="2 3" key="1">
    <citation type="submission" date="2023-04" db="EMBL/GenBank/DDBJ databases">
        <title>Klugiella caeni sp. nov. isolated from the sludge of biochemical tank.</title>
        <authorList>
            <person name="Geng K."/>
        </authorList>
    </citation>
    <scope>NUCLEOTIDE SEQUENCE [LARGE SCALE GENOMIC DNA]</scope>
    <source>
        <strain evidence="2 3">YN-L-19</strain>
    </source>
</reference>
<dbReference type="Pfam" id="PF13845">
    <property type="entry name" value="Septum_form"/>
    <property type="match status" value="1"/>
</dbReference>
<protein>
    <submittedName>
        <fullName evidence="2">Septum formation family protein</fullName>
    </submittedName>
</protein>
<keyword evidence="3" id="KW-1185">Reference proteome</keyword>
<dbReference type="AlphaFoldDB" id="A0AAW6TAJ4"/>
<sequence length="176" mass="18513">MTALRSAAAPQPAATAVRRSIAAGVGVFALTLAVSGCSLPGGETVTRDADTREVTESGDADVFALQVGDCFNDTTSESIAHVPAVPCSESHDNEVFHIFDMEDGEYPGDEAIMMAAFEQCVPPFEEFVGMSYEESVLDVFPITPSGETWAADDREVVCAIWDTTGRVSGTLAGAAR</sequence>